<protein>
    <submittedName>
        <fullName evidence="1">Uncharacterized protein</fullName>
    </submittedName>
</protein>
<dbReference type="Proteomes" id="UP000815677">
    <property type="component" value="Unassembled WGS sequence"/>
</dbReference>
<reference evidence="1" key="1">
    <citation type="submission" date="2014-09" db="EMBL/GenBank/DDBJ databases">
        <title>Genome sequence of the luminous mushroom Mycena chlorophos for searching fungal bioluminescence genes.</title>
        <authorList>
            <person name="Tanaka Y."/>
            <person name="Kasuga D."/>
            <person name="Oba Y."/>
            <person name="Hase S."/>
            <person name="Sato K."/>
            <person name="Oba Y."/>
            <person name="Sakakibara Y."/>
        </authorList>
    </citation>
    <scope>NUCLEOTIDE SEQUENCE</scope>
</reference>
<evidence type="ECO:0000313" key="2">
    <source>
        <dbReference type="Proteomes" id="UP000815677"/>
    </source>
</evidence>
<keyword evidence="2" id="KW-1185">Reference proteome</keyword>
<dbReference type="EMBL" id="DF840056">
    <property type="protein sequence ID" value="GAT44705.1"/>
    <property type="molecule type" value="Genomic_DNA"/>
</dbReference>
<organism evidence="1 2">
    <name type="scientific">Mycena chlorophos</name>
    <name type="common">Agaric fungus</name>
    <name type="synonym">Agaricus chlorophos</name>
    <dbReference type="NCBI Taxonomy" id="658473"/>
    <lineage>
        <taxon>Eukaryota</taxon>
        <taxon>Fungi</taxon>
        <taxon>Dikarya</taxon>
        <taxon>Basidiomycota</taxon>
        <taxon>Agaricomycotina</taxon>
        <taxon>Agaricomycetes</taxon>
        <taxon>Agaricomycetidae</taxon>
        <taxon>Agaricales</taxon>
        <taxon>Marasmiineae</taxon>
        <taxon>Mycenaceae</taxon>
        <taxon>Mycena</taxon>
    </lineage>
</organism>
<evidence type="ECO:0000313" key="1">
    <source>
        <dbReference type="EMBL" id="GAT44705.1"/>
    </source>
</evidence>
<proteinExistence type="predicted"/>
<gene>
    <name evidence="1" type="ORF">MCHLO_02318</name>
</gene>
<sequence>MENVGVVSNRGHWWWLEVKLLTGTATPAALAFINHPKKRVLDVDARHGFLLERRLSGEHEGRKIRTAYKSHQTTPTIVQIQPPGYSFQQTIRTLQGHSSPSSP</sequence>
<name>A0ABQ0L0K9_MYCCL</name>
<accession>A0ABQ0L0K9</accession>